<dbReference type="InterPro" id="IPR031165">
    <property type="entry name" value="GNAT_YJDJ"/>
</dbReference>
<proteinExistence type="predicted"/>
<evidence type="ECO:0000313" key="3">
    <source>
        <dbReference type="EMBL" id="MDR8019778.1"/>
    </source>
</evidence>
<dbReference type="Gene3D" id="3.40.630.30">
    <property type="match status" value="1"/>
</dbReference>
<organism evidence="3 4">
    <name type="scientific">Nesterenkonia aerolata</name>
    <dbReference type="NCBI Taxonomy" id="3074079"/>
    <lineage>
        <taxon>Bacteria</taxon>
        <taxon>Bacillati</taxon>
        <taxon>Actinomycetota</taxon>
        <taxon>Actinomycetes</taxon>
        <taxon>Micrococcales</taxon>
        <taxon>Micrococcaceae</taxon>
        <taxon>Nesterenkonia</taxon>
    </lineage>
</organism>
<dbReference type="GO" id="GO:0016746">
    <property type="term" value="F:acyltransferase activity"/>
    <property type="evidence" value="ECO:0007669"/>
    <property type="project" value="UniProtKB-KW"/>
</dbReference>
<dbReference type="Proteomes" id="UP001251870">
    <property type="component" value="Unassembled WGS sequence"/>
</dbReference>
<evidence type="ECO:0000256" key="1">
    <source>
        <dbReference type="SAM" id="MobiDB-lite"/>
    </source>
</evidence>
<dbReference type="EC" id="2.3.1.-" evidence="3"/>
<feature type="domain" description="N-acetyltransferase" evidence="2">
    <location>
        <begin position="25"/>
        <end position="117"/>
    </location>
</feature>
<name>A0ABU2DTE9_9MICC</name>
<gene>
    <name evidence="3" type="ORF">RIL96_09420</name>
</gene>
<dbReference type="PROSITE" id="PS51729">
    <property type="entry name" value="GNAT_YJDJ"/>
    <property type="match status" value="1"/>
</dbReference>
<dbReference type="Pfam" id="PF14542">
    <property type="entry name" value="Acetyltransf_CG"/>
    <property type="match status" value="1"/>
</dbReference>
<evidence type="ECO:0000259" key="2">
    <source>
        <dbReference type="PROSITE" id="PS51729"/>
    </source>
</evidence>
<dbReference type="InterPro" id="IPR016181">
    <property type="entry name" value="Acyl_CoA_acyltransferase"/>
</dbReference>
<sequence>MAEQAGRSGQDAEKNVHPHAEMRLDEDRRRAELWDVIDGTETFIGFIGYSEETIAGEPVLRLQHTVISPRFGRRGYARRLVTLLLEKIEAEGGAFTSECTYIDDYLRRYPEHRRNQVAAG</sequence>
<dbReference type="SUPFAM" id="SSF55729">
    <property type="entry name" value="Acyl-CoA N-acyltransferases (Nat)"/>
    <property type="match status" value="1"/>
</dbReference>
<dbReference type="RefSeq" id="WP_310548769.1">
    <property type="nucleotide sequence ID" value="NZ_JAVKGR010000011.1"/>
</dbReference>
<keyword evidence="4" id="KW-1185">Reference proteome</keyword>
<reference evidence="3 4" key="1">
    <citation type="submission" date="2023-09" db="EMBL/GenBank/DDBJ databases">
        <title>Description of three actinobacteria isolated from air of manufacturing shop in a pharmaceutical factory.</title>
        <authorList>
            <person name="Zhang D.-F."/>
        </authorList>
    </citation>
    <scope>NUCLEOTIDE SEQUENCE [LARGE SCALE GENOMIC DNA]</scope>
    <source>
        <strain evidence="3 4">LY-0111</strain>
    </source>
</reference>
<protein>
    <submittedName>
        <fullName evidence="3">GNAT family N-acetyltransferase</fullName>
        <ecNumber evidence="3">2.3.1.-</ecNumber>
    </submittedName>
</protein>
<accession>A0ABU2DTE9</accession>
<keyword evidence="3" id="KW-0012">Acyltransferase</keyword>
<evidence type="ECO:0000313" key="4">
    <source>
        <dbReference type="Proteomes" id="UP001251870"/>
    </source>
</evidence>
<comment type="caution">
    <text evidence="3">The sequence shown here is derived from an EMBL/GenBank/DDBJ whole genome shotgun (WGS) entry which is preliminary data.</text>
</comment>
<keyword evidence="3" id="KW-0808">Transferase</keyword>
<feature type="region of interest" description="Disordered" evidence="1">
    <location>
        <begin position="1"/>
        <end position="23"/>
    </location>
</feature>
<feature type="compositionally biased region" description="Basic and acidic residues" evidence="1">
    <location>
        <begin position="10"/>
        <end position="23"/>
    </location>
</feature>
<dbReference type="EMBL" id="JAVKGR010000011">
    <property type="protein sequence ID" value="MDR8019778.1"/>
    <property type="molecule type" value="Genomic_DNA"/>
</dbReference>